<dbReference type="Proteomes" id="UP000305165">
    <property type="component" value="Unassembled WGS sequence"/>
</dbReference>
<feature type="domain" description="SGNH hydrolase-type esterase" evidence="1">
    <location>
        <begin position="51"/>
        <end position="252"/>
    </location>
</feature>
<proteinExistence type="predicted"/>
<evidence type="ECO:0000313" key="2">
    <source>
        <dbReference type="EMBL" id="TII00402.1"/>
    </source>
</evidence>
<dbReference type="Gene3D" id="3.40.50.1110">
    <property type="entry name" value="SGNH hydrolase"/>
    <property type="match status" value="1"/>
</dbReference>
<dbReference type="AlphaFoldDB" id="A0A4T2GNS8"/>
<gene>
    <name evidence="2" type="ORF">FAJ39_04875</name>
</gene>
<dbReference type="SUPFAM" id="SSF52266">
    <property type="entry name" value="SGNH hydrolase"/>
    <property type="match status" value="1"/>
</dbReference>
<dbReference type="CDD" id="cd04506">
    <property type="entry name" value="SGNH_hydrolase_YpmR_like"/>
    <property type="match status" value="1"/>
</dbReference>
<dbReference type="Pfam" id="PF13472">
    <property type="entry name" value="Lipase_GDSL_2"/>
    <property type="match status" value="1"/>
</dbReference>
<sequence length="270" mass="30401">MNSRKIIENLVVFFLSLLGFLLLLNLMIPNQAPLLSKGQEKLAPPSLNYLALGDSLTEGVGDETGQGGFVPLLAQELVNRYGYEVTSYNQGVSGNTSSQILKRMEEADLAKQLAAADLLTLTVGGNDLRKLLVGHLTDLSDQVVAKGIRDYQKRLLQLIETARQDNPDLPIYVLGLYNPFLVNFPDLDQLDQLIREWNQATQETLSSLKAVYYVDIYQDMVEIDQDQTEELSLEDLLTSEDYFHPSHTGYEVIKKVMMEEIDASKEQWQD</sequence>
<comment type="caution">
    <text evidence="2">The sequence shown here is derived from an EMBL/GenBank/DDBJ whole genome shotgun (WGS) entry which is preliminary data.</text>
</comment>
<name>A0A4T2GNS8_STRSU</name>
<dbReference type="PANTHER" id="PTHR30383">
    <property type="entry name" value="THIOESTERASE 1/PROTEASE 1/LYSOPHOSPHOLIPASE L1"/>
    <property type="match status" value="1"/>
</dbReference>
<accession>A0A4T2GNS8</accession>
<dbReference type="InterPro" id="IPR013830">
    <property type="entry name" value="SGNH_hydro"/>
</dbReference>
<protein>
    <submittedName>
        <fullName evidence="2">GDSL family lipase</fullName>
    </submittedName>
</protein>
<dbReference type="GO" id="GO:0004622">
    <property type="term" value="F:phosphatidylcholine lysophospholipase activity"/>
    <property type="evidence" value="ECO:0007669"/>
    <property type="project" value="TreeGrafter"/>
</dbReference>
<reference evidence="2 3" key="1">
    <citation type="submission" date="2019-04" db="EMBL/GenBank/DDBJ databases">
        <title>Genome analysis of Streptococcus suis strain WUSS424.</title>
        <authorList>
            <person name="Chen H."/>
            <person name="Gao X."/>
            <person name="Wu Z."/>
        </authorList>
    </citation>
    <scope>NUCLEOTIDE SEQUENCE [LARGE SCALE GENOMIC DNA]</scope>
    <source>
        <strain evidence="2 3">WUSS424</strain>
    </source>
</reference>
<dbReference type="PANTHER" id="PTHR30383:SF27">
    <property type="entry name" value="SPORE GERMINATION LIPASE LIPC"/>
    <property type="match status" value="1"/>
</dbReference>
<dbReference type="EMBL" id="SSXO01000002">
    <property type="protein sequence ID" value="TII00402.1"/>
    <property type="molecule type" value="Genomic_DNA"/>
</dbReference>
<evidence type="ECO:0000259" key="1">
    <source>
        <dbReference type="Pfam" id="PF13472"/>
    </source>
</evidence>
<dbReference type="InterPro" id="IPR036514">
    <property type="entry name" value="SGNH_hydro_sf"/>
</dbReference>
<evidence type="ECO:0000313" key="3">
    <source>
        <dbReference type="Proteomes" id="UP000305165"/>
    </source>
</evidence>
<dbReference type="InterPro" id="IPR051532">
    <property type="entry name" value="Ester_Hydrolysis_Enzymes"/>
</dbReference>
<organism evidence="2 3">
    <name type="scientific">Streptococcus suis</name>
    <dbReference type="NCBI Taxonomy" id="1307"/>
    <lineage>
        <taxon>Bacteria</taxon>
        <taxon>Bacillati</taxon>
        <taxon>Bacillota</taxon>
        <taxon>Bacilli</taxon>
        <taxon>Lactobacillales</taxon>
        <taxon>Streptococcaceae</taxon>
        <taxon>Streptococcus</taxon>
    </lineage>
</organism>
<dbReference type="OrthoDB" id="252349at2"/>